<dbReference type="Pfam" id="PF00326">
    <property type="entry name" value="Peptidase_S9"/>
    <property type="match status" value="1"/>
</dbReference>
<evidence type="ECO:0000259" key="1">
    <source>
        <dbReference type="Pfam" id="PF00326"/>
    </source>
</evidence>
<dbReference type="InterPro" id="IPR029058">
    <property type="entry name" value="AB_hydrolase_fold"/>
</dbReference>
<evidence type="ECO:0000313" key="2">
    <source>
        <dbReference type="EMBL" id="GJN93665.1"/>
    </source>
</evidence>
<organism evidence="2 3">
    <name type="scientific">Rhodotorula paludigena</name>
    <dbReference type="NCBI Taxonomy" id="86838"/>
    <lineage>
        <taxon>Eukaryota</taxon>
        <taxon>Fungi</taxon>
        <taxon>Dikarya</taxon>
        <taxon>Basidiomycota</taxon>
        <taxon>Pucciniomycotina</taxon>
        <taxon>Microbotryomycetes</taxon>
        <taxon>Sporidiobolales</taxon>
        <taxon>Sporidiobolaceae</taxon>
        <taxon>Rhodotorula</taxon>
    </lineage>
</organism>
<dbReference type="SUPFAM" id="SSF69322">
    <property type="entry name" value="Tricorn protease domain 2"/>
    <property type="match status" value="1"/>
</dbReference>
<dbReference type="EMBL" id="BQKY01000014">
    <property type="protein sequence ID" value="GJN93665.1"/>
    <property type="molecule type" value="Genomic_DNA"/>
</dbReference>
<gene>
    <name evidence="2" type="ORF">Rhopal_006722-T1</name>
</gene>
<reference evidence="2 3" key="1">
    <citation type="submission" date="2021-12" db="EMBL/GenBank/DDBJ databases">
        <title>High titer production of polyol ester of fatty acids by Rhodotorula paludigena BS15 towards product separation-free biomass refinery.</title>
        <authorList>
            <person name="Mano J."/>
            <person name="Ono H."/>
            <person name="Tanaka T."/>
            <person name="Naito K."/>
            <person name="Sushida H."/>
            <person name="Ike M."/>
            <person name="Tokuyasu K."/>
            <person name="Kitaoka M."/>
        </authorList>
    </citation>
    <scope>NUCLEOTIDE SEQUENCE [LARGE SCALE GENOMIC DNA]</scope>
    <source>
        <strain evidence="2 3">BS15</strain>
    </source>
</reference>
<sequence length="658" mass="69953">MTKTVAPWGAWPSPVTTDLVLSSAVVLAEPMVGPNRTVAWLEGRPEEKGRNALVVQSAQGTHEQVLPDAKWNARSRVHEYGGGAWTFENDGSIIFDAVEGPAYRVKRRDDGTWSEPEQITPQSSVNRFADFAAHPAQPGITLAVLEDHTNDTPAAVVNSLVVLSSGSAGPAVNEVASGTDFYAAGRWSPSGKHICWVQWTHPDMPWEGSELWVAEVAHNADGTVNVSELVVPGSATKVAGASGNVESVSQPRWALACEGQPEKLVFLSDRTGFYELYQYEPEGNKEVKPVLQELTGADVGGPDWVFGQRTHGPLSPSTWISNASNGDLRIISLDDGTSYTVSTPYVSISALDVVSPTEVAVLASPAASPALVALLTLPASASSVSEGVKEKVIKLSSSAAVDAGFVSSGEKISYATFDGTSAYAVYYPPASATHSGPPSSAPPLIARCHGGPTASARRGLDWLVAFFTSRGFAFVDVDYGGSTGYGKEYRERLAGKWGEVDVKDTIACVEHLVKEGKVDKDKVAITGGSAGGFTVLASLTDSKVFTAGTSSYGISDMKLLADDTHKLTGARPPADRSPLYKASQITAPLLLLQGTEDRVVPPSQAEAMLDEIRKNGGVAEMLLFEGEGHGFRGKDSRKRAMEKELEWYRKAWGIDASE</sequence>
<dbReference type="PANTHER" id="PTHR43056">
    <property type="entry name" value="PEPTIDASE S9 PROLYL OLIGOPEPTIDASE"/>
    <property type="match status" value="1"/>
</dbReference>
<keyword evidence="3" id="KW-1185">Reference proteome</keyword>
<protein>
    <recommendedName>
        <fullName evidence="1">Peptidase S9 prolyl oligopeptidase catalytic domain-containing protein</fullName>
    </recommendedName>
</protein>
<dbReference type="Gene3D" id="3.40.50.1820">
    <property type="entry name" value="alpha/beta hydrolase"/>
    <property type="match status" value="1"/>
</dbReference>
<dbReference type="InterPro" id="IPR011042">
    <property type="entry name" value="6-blade_b-propeller_TolB-like"/>
</dbReference>
<name>A0AAV5GM29_9BASI</name>
<dbReference type="SUPFAM" id="SSF53474">
    <property type="entry name" value="alpha/beta-Hydrolases"/>
    <property type="match status" value="1"/>
</dbReference>
<comment type="caution">
    <text evidence="2">The sequence shown here is derived from an EMBL/GenBank/DDBJ whole genome shotgun (WGS) entry which is preliminary data.</text>
</comment>
<evidence type="ECO:0000313" key="3">
    <source>
        <dbReference type="Proteomes" id="UP001342314"/>
    </source>
</evidence>
<feature type="domain" description="Peptidase S9 prolyl oligopeptidase catalytic" evidence="1">
    <location>
        <begin position="460"/>
        <end position="652"/>
    </location>
</feature>
<dbReference type="InterPro" id="IPR050585">
    <property type="entry name" value="Xaa-Pro_dipeptidyl-ppase/CocE"/>
</dbReference>
<dbReference type="GO" id="GO:0008236">
    <property type="term" value="F:serine-type peptidase activity"/>
    <property type="evidence" value="ECO:0007669"/>
    <property type="project" value="InterPro"/>
</dbReference>
<dbReference type="AlphaFoldDB" id="A0AAV5GM29"/>
<proteinExistence type="predicted"/>
<dbReference type="PANTHER" id="PTHR43056:SF5">
    <property type="entry name" value="PEPTIDASE S9 PROLYL OLIGOPEPTIDASE CATALYTIC DOMAIN-CONTAINING PROTEIN"/>
    <property type="match status" value="1"/>
</dbReference>
<dbReference type="Gene3D" id="2.120.10.30">
    <property type="entry name" value="TolB, C-terminal domain"/>
    <property type="match status" value="1"/>
</dbReference>
<accession>A0AAV5GM29</accession>
<dbReference type="Proteomes" id="UP001342314">
    <property type="component" value="Unassembled WGS sequence"/>
</dbReference>
<dbReference type="InterPro" id="IPR001375">
    <property type="entry name" value="Peptidase_S9_cat"/>
</dbReference>
<dbReference type="GO" id="GO:0006508">
    <property type="term" value="P:proteolysis"/>
    <property type="evidence" value="ECO:0007669"/>
    <property type="project" value="InterPro"/>
</dbReference>